<dbReference type="AlphaFoldDB" id="V6RYT0"/>
<accession>V6RYT0</accession>
<reference evidence="2 3" key="1">
    <citation type="journal article" date="2015" name="Stand. Genomic Sci.">
        <title>Genomic Encyclopedia of Bacterial and Archaeal Type Strains, Phase III: the genomes of soil and plant-associated and newly described type strains.</title>
        <authorList>
            <person name="Whitman W.B."/>
            <person name="Woyke T."/>
            <person name="Klenk H.P."/>
            <person name="Zhou Y."/>
            <person name="Lilburn T.G."/>
            <person name="Beck B.J."/>
            <person name="De Vos P."/>
            <person name="Vandamme P."/>
            <person name="Eisen J.A."/>
            <person name="Garrity G."/>
            <person name="Hugenholtz P."/>
            <person name="Kyrpides N.C."/>
        </authorList>
    </citation>
    <scope>NUCLEOTIDE SEQUENCE [LARGE SCALE GENOMIC DNA]</scope>
    <source>
        <strain evidence="2 3">CGMCC 1.7270</strain>
    </source>
</reference>
<organism evidence="2 3">
    <name type="scientific">Flavobacterium cauense R2A-7</name>
    <dbReference type="NCBI Taxonomy" id="1341154"/>
    <lineage>
        <taxon>Bacteria</taxon>
        <taxon>Pseudomonadati</taxon>
        <taxon>Bacteroidota</taxon>
        <taxon>Flavobacteriia</taxon>
        <taxon>Flavobacteriales</taxon>
        <taxon>Flavobacteriaceae</taxon>
        <taxon>Flavobacterium</taxon>
    </lineage>
</organism>
<evidence type="ECO:0000256" key="1">
    <source>
        <dbReference type="SAM" id="SignalP"/>
    </source>
</evidence>
<dbReference type="STRING" id="1341154.FCR2A7T_19350"/>
<comment type="caution">
    <text evidence="2">The sequence shown here is derived from an EMBL/GenBank/DDBJ whole genome shotgun (WGS) entry which is preliminary data.</text>
</comment>
<feature type="chain" id="PRO_5030178647" evidence="1">
    <location>
        <begin position="21"/>
        <end position="178"/>
    </location>
</feature>
<keyword evidence="3" id="KW-1185">Reference proteome</keyword>
<feature type="signal peptide" evidence="1">
    <location>
        <begin position="1"/>
        <end position="20"/>
    </location>
</feature>
<dbReference type="EMBL" id="VLKQ01000012">
    <property type="protein sequence ID" value="TWI09292.1"/>
    <property type="molecule type" value="Genomic_DNA"/>
</dbReference>
<name>V6RYT0_9FLAO</name>
<proteinExistence type="predicted"/>
<protein>
    <submittedName>
        <fullName evidence="2">Uncharacterized protein</fullName>
    </submittedName>
</protein>
<sequence length="178" mass="19822">MKKLLFGFVAVIAFGFNVNAQKFTSEEVRVELAKGMVSFVEGVKPAYVKGQTYETFEKTIIGKWQNTENGTALLKKAYTYINSSVSSDAIIKTDSGIEIGNALSFVYTLQQKNPKADGVELFGGTTGDYNPYSSLKMASCKWYQLLCHLNNLLNFIEDHQQTICGILYAFNVQCPKQP</sequence>
<keyword evidence="1" id="KW-0732">Signal</keyword>
<dbReference type="Proteomes" id="UP000319848">
    <property type="component" value="Unassembled WGS sequence"/>
</dbReference>
<evidence type="ECO:0000313" key="2">
    <source>
        <dbReference type="EMBL" id="TWI09292.1"/>
    </source>
</evidence>
<evidence type="ECO:0000313" key="3">
    <source>
        <dbReference type="Proteomes" id="UP000319848"/>
    </source>
</evidence>
<dbReference type="OrthoDB" id="1359771at2"/>
<dbReference type="RefSeq" id="WP_023571052.1">
    <property type="nucleotide sequence ID" value="NZ_AVBI01000018.1"/>
</dbReference>
<gene>
    <name evidence="2" type="ORF">IP98_02453</name>
</gene>